<dbReference type="InterPro" id="IPR021896">
    <property type="entry name" value="THAP9-like_HTH"/>
</dbReference>
<comment type="caution">
    <text evidence="2">The sequence shown here is derived from an EMBL/GenBank/DDBJ whole genome shotgun (WGS) entry which is preliminary data.</text>
</comment>
<dbReference type="EMBL" id="JARBHB010000007">
    <property type="protein sequence ID" value="KAJ8878410.1"/>
    <property type="molecule type" value="Genomic_DNA"/>
</dbReference>
<accession>A0ABQ9H2C2</accession>
<sequence>MRVSSLEEEIKRKNTRKLLKDIERLIFKNKKRICWEDDDIAAVVTLRSISRKAYLYLRNNIGLPLPGLSTIRKWTRNLSRAFGSSFIRRNESHDQKEDRIMGLHSNAQVIIVRDKLFEVIKEDEDSGLKVVAIVSDMGGGNLSLWQNLQISTNEVSFKNPADVTREVWVFANIRHLIKLLRNIFLDYGIRLPCGTEVSNQLNLKENSPKNNKFQSFLTWLIRGLRFVKDFRKPRHSAFGIHLILQAQILEDMKGIVENTSVI</sequence>
<reference evidence="2 3" key="1">
    <citation type="submission" date="2023-02" db="EMBL/GenBank/DDBJ databases">
        <title>LHISI_Scaffold_Assembly.</title>
        <authorList>
            <person name="Stuart O.P."/>
            <person name="Cleave R."/>
            <person name="Magrath M.J.L."/>
            <person name="Mikheyev A.S."/>
        </authorList>
    </citation>
    <scope>NUCLEOTIDE SEQUENCE [LARGE SCALE GENOMIC DNA]</scope>
    <source>
        <strain evidence="2">Daus_M_001</strain>
        <tissue evidence="2">Leg muscle</tissue>
    </source>
</reference>
<organism evidence="2 3">
    <name type="scientific">Dryococelus australis</name>
    <dbReference type="NCBI Taxonomy" id="614101"/>
    <lineage>
        <taxon>Eukaryota</taxon>
        <taxon>Metazoa</taxon>
        <taxon>Ecdysozoa</taxon>
        <taxon>Arthropoda</taxon>
        <taxon>Hexapoda</taxon>
        <taxon>Insecta</taxon>
        <taxon>Pterygota</taxon>
        <taxon>Neoptera</taxon>
        <taxon>Polyneoptera</taxon>
        <taxon>Phasmatodea</taxon>
        <taxon>Verophasmatodea</taxon>
        <taxon>Anareolatae</taxon>
        <taxon>Phasmatidae</taxon>
        <taxon>Eurycanthinae</taxon>
        <taxon>Dryococelus</taxon>
    </lineage>
</organism>
<evidence type="ECO:0000313" key="3">
    <source>
        <dbReference type="Proteomes" id="UP001159363"/>
    </source>
</evidence>
<feature type="domain" description="THAP9-like helix-turn-helix" evidence="1">
    <location>
        <begin position="18"/>
        <end position="74"/>
    </location>
</feature>
<name>A0ABQ9H2C2_9NEOP</name>
<gene>
    <name evidence="2" type="ORF">PR048_018988</name>
</gene>
<protein>
    <recommendedName>
        <fullName evidence="1">THAP9-like helix-turn-helix domain-containing protein</fullName>
    </recommendedName>
</protein>
<evidence type="ECO:0000313" key="2">
    <source>
        <dbReference type="EMBL" id="KAJ8878410.1"/>
    </source>
</evidence>
<evidence type="ECO:0000259" key="1">
    <source>
        <dbReference type="Pfam" id="PF12017"/>
    </source>
</evidence>
<proteinExistence type="predicted"/>
<dbReference type="Pfam" id="PF12017">
    <property type="entry name" value="Tnp_P_element"/>
    <property type="match status" value="1"/>
</dbReference>
<dbReference type="Proteomes" id="UP001159363">
    <property type="component" value="Chromosome 6"/>
</dbReference>
<keyword evidence="3" id="KW-1185">Reference proteome</keyword>